<accession>A0A1H0PFF9</accession>
<dbReference type="InterPro" id="IPR001110">
    <property type="entry name" value="UPF0012_CS"/>
</dbReference>
<evidence type="ECO:0000313" key="3">
    <source>
        <dbReference type="EMBL" id="SDP03376.1"/>
    </source>
</evidence>
<dbReference type="CDD" id="cd07583">
    <property type="entry name" value="nitrilase_5"/>
    <property type="match status" value="1"/>
</dbReference>
<dbReference type="InterPro" id="IPR036526">
    <property type="entry name" value="C-N_Hydrolase_sf"/>
</dbReference>
<evidence type="ECO:0000313" key="4">
    <source>
        <dbReference type="Proteomes" id="UP000182412"/>
    </source>
</evidence>
<comment type="similarity">
    <text evidence="1">Belongs to the carbon-nitrogen hydrolase superfamily. NIT1/NIT2 family.</text>
</comment>
<dbReference type="RefSeq" id="WP_074571523.1">
    <property type="nucleotide sequence ID" value="NZ_FNJQ01000005.1"/>
</dbReference>
<dbReference type="PROSITE" id="PS01227">
    <property type="entry name" value="UPF0012"/>
    <property type="match status" value="1"/>
</dbReference>
<feature type="domain" description="CN hydrolase" evidence="2">
    <location>
        <begin position="1"/>
        <end position="238"/>
    </location>
</feature>
<dbReference type="AlphaFoldDB" id="A0A1H0PFF9"/>
<proteinExistence type="inferred from homology"/>
<dbReference type="SUPFAM" id="SSF56317">
    <property type="entry name" value="Carbon-nitrogen hydrolase"/>
    <property type="match status" value="1"/>
</dbReference>
<dbReference type="Gene3D" id="3.60.110.10">
    <property type="entry name" value="Carbon-nitrogen hydrolase"/>
    <property type="match status" value="1"/>
</dbReference>
<dbReference type="GO" id="GO:0016787">
    <property type="term" value="F:hydrolase activity"/>
    <property type="evidence" value="ECO:0007669"/>
    <property type="project" value="UniProtKB-KW"/>
</dbReference>
<evidence type="ECO:0000259" key="2">
    <source>
        <dbReference type="PROSITE" id="PS50263"/>
    </source>
</evidence>
<dbReference type="Proteomes" id="UP000182412">
    <property type="component" value="Unassembled WGS sequence"/>
</dbReference>
<dbReference type="PANTHER" id="PTHR23088:SF27">
    <property type="entry name" value="DEAMINATED GLUTATHIONE AMIDASE"/>
    <property type="match status" value="1"/>
</dbReference>
<reference evidence="3 4" key="1">
    <citation type="submission" date="2016-10" db="EMBL/GenBank/DDBJ databases">
        <authorList>
            <person name="de Groot N.N."/>
        </authorList>
    </citation>
    <scope>NUCLEOTIDE SEQUENCE [LARGE SCALE GENOMIC DNA]</scope>
    <source>
        <strain evidence="3 4">S137</strain>
    </source>
</reference>
<protein>
    <submittedName>
        <fullName evidence="3">Carbon-nitrogen hydrolase</fullName>
    </submittedName>
</protein>
<dbReference type="InterPro" id="IPR003010">
    <property type="entry name" value="C-N_Hydrolase"/>
</dbReference>
<dbReference type="PROSITE" id="PS50263">
    <property type="entry name" value="CN_HYDROLASE"/>
    <property type="match status" value="1"/>
</dbReference>
<gene>
    <name evidence="3" type="ORF">SAMN05216366_1059</name>
</gene>
<evidence type="ECO:0000256" key="1">
    <source>
        <dbReference type="ARBA" id="ARBA00010613"/>
    </source>
</evidence>
<dbReference type="PANTHER" id="PTHR23088">
    <property type="entry name" value="NITRILASE-RELATED"/>
    <property type="match status" value="1"/>
</dbReference>
<dbReference type="Pfam" id="PF00795">
    <property type="entry name" value="CN_hydrolase"/>
    <property type="match status" value="1"/>
</dbReference>
<dbReference type="OrthoDB" id="9811121at2"/>
<keyword evidence="3" id="KW-0378">Hydrolase</keyword>
<name>A0A1H0PFF9_SELRU</name>
<organism evidence="3 4">
    <name type="scientific">Selenomonas ruminantium</name>
    <dbReference type="NCBI Taxonomy" id="971"/>
    <lineage>
        <taxon>Bacteria</taxon>
        <taxon>Bacillati</taxon>
        <taxon>Bacillota</taxon>
        <taxon>Negativicutes</taxon>
        <taxon>Selenomonadales</taxon>
        <taxon>Selenomonadaceae</taxon>
        <taxon>Selenomonas</taxon>
    </lineage>
</organism>
<dbReference type="EMBL" id="FNJQ01000005">
    <property type="protein sequence ID" value="SDP03376.1"/>
    <property type="molecule type" value="Genomic_DNA"/>
</dbReference>
<sequence length="264" mass="29467">MKVAVIQMQVALGEPERNIAALYRLAAKAMQERPDVLLLPELWRLGFYPKPVLSYADADGRETRKALATIANKYQVNVVGGTVANAIGDKVFNTSYIFDRTGRMLATYHKTHLFSPSGEHEDFTAGDSLVTFTLDGIKCGILVCYDVRFPEAVRKLALEGVQILFLPAAWPLKRLIHWQTLIRARAIENQIFVIACNEAGIDGNEEQLAGHSAIIDPWGEILAEAGEGEEILQGNLRLLIQNQIKESMDVFGDRRPELYKKSSR</sequence>